<dbReference type="AlphaFoldDB" id="E6V9U4"/>
<feature type="compositionally biased region" description="Polar residues" evidence="1">
    <location>
        <begin position="615"/>
        <end position="628"/>
    </location>
</feature>
<dbReference type="EMBL" id="CP002417">
    <property type="protein sequence ID" value="ADU36232.1"/>
    <property type="molecule type" value="Genomic_DNA"/>
</dbReference>
<dbReference type="OrthoDB" id="7032350at2"/>
<sequence>MHGFQPRSARKSDQKANGGPIRGPGTGTSDSIEKTVPEGSYIMPADSTEQLGEGSLAGLGAPMPVRVSNGEYELPPEQVHAVGVKALNAMKDATHAPVGGAPGFKPRVDESSMFFANGGDVTRIGNSYSGGDVSGQVTINGGAPRGTMSVVDQFSTPAATGPAPAVRAVASTLPAAGTAAAPVATSAGPGVIDSSAQGQQFFDQATAGTAAAQGFAPRSARAPSAPAPDGFGFQPRGFANGGAVKEEERAAFGIYPRPSAARSTPLNDAALQRGVVATGPSSFQPASVLPAASAPMRLNNLTDPRSTQFAGPTAERAPLGFSAAGTTAAKSPTAEASADVAPAPVATTGASPAAEAAPAAALGFGSTGQRRNPLGSEADANAQAADIRASNATLPQGGATIIDGAGAAQGTRQRFFDDANLRTAAARGSWSPRRGYQSDEGAVRAAALPVQARAAADVEQVRQEGEVQRAGLGFQSMAQREAAAARMQGERIAADDRRAADANSIRRDEVAGANRLRDVQVSAAQDEATLRRTLLDPNASTADRAKAQQALLAAQGKVASPEWSVQVTPATKNADGSSTEGSIYRVNKTTGDVQRVDGQGGGSSQRAAAPVELASPTTRPVGTISTVGGKSARWNGKAWEPL</sequence>
<dbReference type="Proteomes" id="UP000008917">
    <property type="component" value="Chromosome"/>
</dbReference>
<reference evidence="3" key="1">
    <citation type="submission" date="2010-12" db="EMBL/GenBank/DDBJ databases">
        <title>Complete sequence of Variovorax paradoxus EPS.</title>
        <authorList>
            <consortium name="US DOE Joint Genome Institute"/>
            <person name="Lucas S."/>
            <person name="Copeland A."/>
            <person name="Lapidus A."/>
            <person name="Cheng J.-F."/>
            <person name="Goodwin L."/>
            <person name="Pitluck S."/>
            <person name="Teshima H."/>
            <person name="Detter J.C."/>
            <person name="Han C."/>
            <person name="Tapia R."/>
            <person name="Land M."/>
            <person name="Hauser L."/>
            <person name="Kyrpides N."/>
            <person name="Ivanova N."/>
            <person name="Ovchinnikova G."/>
            <person name="Orwin P."/>
            <person name="Han J.-I.G."/>
            <person name="Woyke T."/>
        </authorList>
    </citation>
    <scope>NUCLEOTIDE SEQUENCE [LARGE SCALE GENOMIC DNA]</scope>
    <source>
        <strain evidence="3">EPS</strain>
    </source>
</reference>
<protein>
    <submittedName>
        <fullName evidence="2">Uncharacterized protein</fullName>
    </submittedName>
</protein>
<feature type="region of interest" description="Disordered" evidence="1">
    <location>
        <begin position="1"/>
        <end position="62"/>
    </location>
</feature>
<accession>E6V9U4</accession>
<evidence type="ECO:0000313" key="2">
    <source>
        <dbReference type="EMBL" id="ADU36232.1"/>
    </source>
</evidence>
<proteinExistence type="predicted"/>
<evidence type="ECO:0000256" key="1">
    <source>
        <dbReference type="SAM" id="MobiDB-lite"/>
    </source>
</evidence>
<organism evidence="2 3">
    <name type="scientific">Variovorax paradoxus (strain EPS)</name>
    <dbReference type="NCBI Taxonomy" id="595537"/>
    <lineage>
        <taxon>Bacteria</taxon>
        <taxon>Pseudomonadati</taxon>
        <taxon>Pseudomonadota</taxon>
        <taxon>Betaproteobacteria</taxon>
        <taxon>Burkholderiales</taxon>
        <taxon>Comamonadaceae</taxon>
        <taxon>Variovorax</taxon>
    </lineage>
</organism>
<feature type="compositionally biased region" description="Low complexity" evidence="1">
    <location>
        <begin position="212"/>
        <end position="228"/>
    </location>
</feature>
<dbReference type="RefSeq" id="WP_013540470.1">
    <property type="nucleotide sequence ID" value="NC_014931.1"/>
</dbReference>
<dbReference type="eggNOG" id="ENOG5033Y1I">
    <property type="taxonomic scope" value="Bacteria"/>
</dbReference>
<name>E6V9U4_VARPE</name>
<dbReference type="HOGENOM" id="CLU_426373_0_0_4"/>
<feature type="region of interest" description="Disordered" evidence="1">
    <location>
        <begin position="596"/>
        <end position="642"/>
    </location>
</feature>
<evidence type="ECO:0000313" key="3">
    <source>
        <dbReference type="Proteomes" id="UP000008917"/>
    </source>
</evidence>
<feature type="region of interest" description="Disordered" evidence="1">
    <location>
        <begin position="212"/>
        <end position="239"/>
    </location>
</feature>
<dbReference type="STRING" id="595537.Varpa_2024"/>
<gene>
    <name evidence="2" type="ordered locus">Varpa_2024</name>
</gene>
<dbReference type="KEGG" id="vpe:Varpa_2024"/>
<reference evidence="2 3" key="2">
    <citation type="journal article" date="2013" name="Genome Announc.">
        <title>Genome of the Root-Associated Plant Growth-Promoting Bacterium Variovorax paradoxus Strain EPS.</title>
        <authorList>
            <person name="Han J.I."/>
            <person name="Spain J.C."/>
            <person name="Leadbetter J.R."/>
            <person name="Ovchinnikova G."/>
            <person name="Goodwin L.A."/>
            <person name="Han C.S."/>
            <person name="Woyke T."/>
            <person name="Davenport K.W."/>
            <person name="Orwin P.M."/>
        </authorList>
    </citation>
    <scope>NUCLEOTIDE SEQUENCE [LARGE SCALE GENOMIC DNA]</scope>
    <source>
        <strain evidence="2 3">EPS</strain>
    </source>
</reference>